<keyword evidence="1" id="KW-1133">Transmembrane helix</keyword>
<keyword evidence="1" id="KW-0812">Transmembrane</keyword>
<dbReference type="AlphaFoldDB" id="A0A2H0VEJ2"/>
<gene>
    <name evidence="2" type="ORF">COT91_05530</name>
</gene>
<comment type="caution">
    <text evidence="2">The sequence shown here is derived from an EMBL/GenBank/DDBJ whole genome shotgun (WGS) entry which is preliminary data.</text>
</comment>
<evidence type="ECO:0000313" key="2">
    <source>
        <dbReference type="EMBL" id="PIR96690.1"/>
    </source>
</evidence>
<keyword evidence="1" id="KW-0472">Membrane</keyword>
<reference evidence="3" key="1">
    <citation type="submission" date="2017-09" db="EMBL/GenBank/DDBJ databases">
        <title>Depth-based differentiation of microbial function through sediment-hosted aquifers and enrichment of novel symbionts in the deep terrestrial subsurface.</title>
        <authorList>
            <person name="Probst A.J."/>
            <person name="Ladd B."/>
            <person name="Jarett J.K."/>
            <person name="Geller-Mcgrath D.E."/>
            <person name="Sieber C.M.K."/>
            <person name="Emerson J.B."/>
            <person name="Anantharaman K."/>
            <person name="Thomas B.C."/>
            <person name="Malmstrom R."/>
            <person name="Stieglmeier M."/>
            <person name="Klingl A."/>
            <person name="Woyke T."/>
            <person name="Ryan C.M."/>
            <person name="Banfield J.F."/>
        </authorList>
    </citation>
    <scope>NUCLEOTIDE SEQUENCE [LARGE SCALE GENOMIC DNA]</scope>
</reference>
<dbReference type="InterPro" id="IPR027981">
    <property type="entry name" value="DUF4446"/>
</dbReference>
<evidence type="ECO:0000256" key="1">
    <source>
        <dbReference type="SAM" id="Phobius"/>
    </source>
</evidence>
<dbReference type="EMBL" id="PFAJ01000070">
    <property type="protein sequence ID" value="PIR96690.1"/>
    <property type="molecule type" value="Genomic_DNA"/>
</dbReference>
<feature type="transmembrane region" description="Helical" evidence="1">
    <location>
        <begin position="6"/>
        <end position="27"/>
    </location>
</feature>
<dbReference type="Proteomes" id="UP000230557">
    <property type="component" value="Unassembled WGS sequence"/>
</dbReference>
<organism evidence="2 3">
    <name type="scientific">Candidatus Doudnabacteria bacterium CG10_big_fil_rev_8_21_14_0_10_41_10</name>
    <dbReference type="NCBI Taxonomy" id="1974551"/>
    <lineage>
        <taxon>Bacteria</taxon>
        <taxon>Candidatus Doudnaibacteriota</taxon>
    </lineage>
</organism>
<accession>A0A2H0VEJ2</accession>
<sequence>MPYNLIIFEIIAIVLGLLSLILVLVFLSKLRSLQKFQKSFLSGARGTNLEEIIMSQREDVKKSLEDIKKLSQANKILADLHLLCIQKVGMVRFSAFPGEGGNQSFAIALLDAYGTGVVISSIYGRDTQRIFAKSVKKGESTNALTDEEKKAILQSHSVEEQIELAGEPQNESFAKKYVKKATRRIKK</sequence>
<evidence type="ECO:0000313" key="3">
    <source>
        <dbReference type="Proteomes" id="UP000230557"/>
    </source>
</evidence>
<protein>
    <submittedName>
        <fullName evidence="2">DUF4446 domain-containing protein</fullName>
    </submittedName>
</protein>
<proteinExistence type="predicted"/>
<name>A0A2H0VEJ2_9BACT</name>
<dbReference type="Pfam" id="PF14584">
    <property type="entry name" value="DUF4446"/>
    <property type="match status" value="1"/>
</dbReference>